<evidence type="ECO:0000313" key="2">
    <source>
        <dbReference type="EMBL" id="SBW05550.1"/>
    </source>
</evidence>
<reference evidence="2" key="1">
    <citation type="submission" date="2016-04" db="EMBL/GenBank/DDBJ databases">
        <authorList>
            <person name="Evans L.H."/>
            <person name="Alamgir A."/>
            <person name="Owens N."/>
            <person name="Weber N.D."/>
            <person name="Virtaneva K."/>
            <person name="Barbian K."/>
            <person name="Babar A."/>
            <person name="Rosenke K."/>
        </authorList>
    </citation>
    <scope>NUCLEOTIDE SEQUENCE</scope>
    <source>
        <strain evidence="2">86</strain>
    </source>
</reference>
<organism evidence="2">
    <name type="scientific">uncultured delta proteobacterium</name>
    <dbReference type="NCBI Taxonomy" id="34034"/>
    <lineage>
        <taxon>Bacteria</taxon>
        <taxon>Deltaproteobacteria</taxon>
        <taxon>environmental samples</taxon>
    </lineage>
</organism>
<dbReference type="GO" id="GO:0003677">
    <property type="term" value="F:DNA binding"/>
    <property type="evidence" value="ECO:0007669"/>
    <property type="project" value="InterPro"/>
</dbReference>
<dbReference type="PROSITE" id="PS51750">
    <property type="entry name" value="BRO_N"/>
    <property type="match status" value="1"/>
</dbReference>
<dbReference type="InterPro" id="IPR003497">
    <property type="entry name" value="BRO_N_domain"/>
</dbReference>
<dbReference type="PANTHER" id="PTHR36180:SF2">
    <property type="entry name" value="BRO FAMILY PROTEIN"/>
    <property type="match status" value="1"/>
</dbReference>
<dbReference type="Pfam" id="PF03374">
    <property type="entry name" value="ANT"/>
    <property type="match status" value="1"/>
</dbReference>
<protein>
    <submittedName>
        <fullName evidence="2">Prophage antirepressor</fullName>
    </submittedName>
</protein>
<feature type="domain" description="Bro-N" evidence="1">
    <location>
        <begin position="23"/>
        <end position="133"/>
    </location>
</feature>
<dbReference type="SMART" id="SM01040">
    <property type="entry name" value="Bro-N"/>
    <property type="match status" value="1"/>
</dbReference>
<dbReference type="Pfam" id="PF02498">
    <property type="entry name" value="Bro-N"/>
    <property type="match status" value="1"/>
</dbReference>
<name>A0A212K1C2_9DELT</name>
<dbReference type="PANTHER" id="PTHR36180">
    <property type="entry name" value="DNA-BINDING PROTEIN-RELATED-RELATED"/>
    <property type="match status" value="1"/>
</dbReference>
<dbReference type="EMBL" id="FLUQ01000002">
    <property type="protein sequence ID" value="SBW05550.1"/>
    <property type="molecule type" value="Genomic_DNA"/>
</dbReference>
<dbReference type="AlphaFoldDB" id="A0A212K1C2"/>
<dbReference type="InterPro" id="IPR005039">
    <property type="entry name" value="Ant_C"/>
</dbReference>
<accession>A0A212K1C2</accession>
<evidence type="ECO:0000259" key="1">
    <source>
        <dbReference type="PROSITE" id="PS51750"/>
    </source>
</evidence>
<gene>
    <name evidence="2" type="ORF">KL86DPRO_20507</name>
</gene>
<sequence>MTTTHQSSYGGQAAMPVLMDAGMAVFENVNFGSIRVATGADGEPLFAARDVAEALGYSESSNPARLLGHVPEEWKGVKRIHTRSENGVVQEREMLFLSEQGLYFFLARSDKPGALPFQKWLAGEVLPSIRRHGLYATPQTVEAMLADPDTAITLLQNLKKERERRTALEAQAAIDRPKVVFADAVDASQTSILVGDFAKILHQNGIRIGQKRLFEWMRERGYLMKYGDSRNMPTQRSMEMKFFEIKERTINNPDGSIRITKTPKLTGKGQIYFVNLFKKDAGHEAAI</sequence>
<proteinExistence type="predicted"/>